<feature type="non-terminal residue" evidence="1">
    <location>
        <position position="74"/>
    </location>
</feature>
<comment type="caution">
    <text evidence="1">The sequence shown here is derived from an EMBL/GenBank/DDBJ whole genome shotgun (WGS) entry which is preliminary data.</text>
</comment>
<dbReference type="Proteomes" id="UP000242972">
    <property type="component" value="Unassembled WGS sequence"/>
</dbReference>
<evidence type="ECO:0000313" key="2">
    <source>
        <dbReference type="Proteomes" id="UP000242972"/>
    </source>
</evidence>
<accession>A0A2T2XBZ6</accession>
<dbReference type="EMBL" id="PXYW01000054">
    <property type="protein sequence ID" value="PSR32025.1"/>
    <property type="molecule type" value="Genomic_DNA"/>
</dbReference>
<name>A0A2T2XBZ6_9FIRM</name>
<gene>
    <name evidence="1" type="ORF">C7B46_16085</name>
</gene>
<evidence type="ECO:0000313" key="1">
    <source>
        <dbReference type="EMBL" id="PSR32025.1"/>
    </source>
</evidence>
<protein>
    <submittedName>
        <fullName evidence="1">Uncharacterized protein</fullName>
    </submittedName>
</protein>
<reference evidence="1 2" key="1">
    <citation type="journal article" date="2014" name="BMC Genomics">
        <title>Comparison of environmental and isolate Sulfobacillus genomes reveals diverse carbon, sulfur, nitrogen, and hydrogen metabolisms.</title>
        <authorList>
            <person name="Justice N.B."/>
            <person name="Norman A."/>
            <person name="Brown C.T."/>
            <person name="Singh A."/>
            <person name="Thomas B.C."/>
            <person name="Banfield J.F."/>
        </authorList>
    </citation>
    <scope>NUCLEOTIDE SEQUENCE [LARGE SCALE GENOMIC DNA]</scope>
    <source>
        <strain evidence="1">AMDSBA4</strain>
    </source>
</reference>
<sequence length="74" mass="8424">MPWNHAIVWRSTAREAARSFHEGVMVERNGGVAQCKMAMAVAFNIRYAAPIPCVERLSMHPIRQTLRSNSRNKD</sequence>
<dbReference type="AlphaFoldDB" id="A0A2T2XBZ6"/>
<organism evidence="1 2">
    <name type="scientific">Sulfobacillus benefaciens</name>
    <dbReference type="NCBI Taxonomy" id="453960"/>
    <lineage>
        <taxon>Bacteria</taxon>
        <taxon>Bacillati</taxon>
        <taxon>Bacillota</taxon>
        <taxon>Clostridia</taxon>
        <taxon>Eubacteriales</taxon>
        <taxon>Clostridiales Family XVII. Incertae Sedis</taxon>
        <taxon>Sulfobacillus</taxon>
    </lineage>
</organism>
<proteinExistence type="predicted"/>